<gene>
    <name evidence="6" type="primary">def</name>
    <name evidence="7" type="ORF">BJ994_001458</name>
</gene>
<reference evidence="7 8" key="1">
    <citation type="submission" date="2020-03" db="EMBL/GenBank/DDBJ databases">
        <title>Sequencing the genomes of 1000 actinobacteria strains.</title>
        <authorList>
            <person name="Klenk H.-P."/>
        </authorList>
    </citation>
    <scope>NUCLEOTIDE SEQUENCE [LARGE SCALE GENOMIC DNA]</scope>
    <source>
        <strain evidence="7 8">DSM 16403</strain>
    </source>
</reference>
<evidence type="ECO:0000313" key="8">
    <source>
        <dbReference type="Proteomes" id="UP000547458"/>
    </source>
</evidence>
<dbReference type="Gene3D" id="3.90.45.10">
    <property type="entry name" value="Peptide deformylase"/>
    <property type="match status" value="1"/>
</dbReference>
<feature type="binding site" evidence="6">
    <location>
        <position position="166"/>
    </location>
    <ligand>
        <name>Fe cation</name>
        <dbReference type="ChEBI" id="CHEBI:24875"/>
    </ligand>
</feature>
<dbReference type="CDD" id="cd00487">
    <property type="entry name" value="Pep_deformylase"/>
    <property type="match status" value="1"/>
</dbReference>
<organism evidence="7 8">
    <name type="scientific">Arthrobacter pigmenti</name>
    <dbReference type="NCBI Taxonomy" id="271432"/>
    <lineage>
        <taxon>Bacteria</taxon>
        <taxon>Bacillati</taxon>
        <taxon>Actinomycetota</taxon>
        <taxon>Actinomycetes</taxon>
        <taxon>Micrococcales</taxon>
        <taxon>Micrococcaceae</taxon>
        <taxon>Arthrobacter</taxon>
    </lineage>
</organism>
<feature type="binding site" evidence="6">
    <location>
        <position position="170"/>
    </location>
    <ligand>
        <name>Fe cation</name>
        <dbReference type="ChEBI" id="CHEBI:24875"/>
    </ligand>
</feature>
<comment type="caution">
    <text evidence="7">The sequence shown here is derived from an EMBL/GenBank/DDBJ whole genome shotgun (WGS) entry which is preliminary data.</text>
</comment>
<comment type="function">
    <text evidence="6">Removes the formyl group from the N-terminal Met of newly synthesized proteins. Requires at least a dipeptide for an efficient rate of reaction. N-terminal L-methionine is a prerequisite for activity but the enzyme has broad specificity at other positions.</text>
</comment>
<dbReference type="EC" id="3.5.1.88" evidence="6"/>
<dbReference type="GO" id="GO:0006412">
    <property type="term" value="P:translation"/>
    <property type="evidence" value="ECO:0007669"/>
    <property type="project" value="UniProtKB-UniRule"/>
</dbReference>
<dbReference type="GO" id="GO:0046872">
    <property type="term" value="F:metal ion binding"/>
    <property type="evidence" value="ECO:0007669"/>
    <property type="project" value="UniProtKB-KW"/>
</dbReference>
<comment type="similarity">
    <text evidence="1 6">Belongs to the polypeptide deformylase family.</text>
</comment>
<evidence type="ECO:0000256" key="2">
    <source>
        <dbReference type="ARBA" id="ARBA00022723"/>
    </source>
</evidence>
<evidence type="ECO:0000256" key="6">
    <source>
        <dbReference type="HAMAP-Rule" id="MF_00163"/>
    </source>
</evidence>
<dbReference type="InterPro" id="IPR036821">
    <property type="entry name" value="Peptide_deformylase_sf"/>
</dbReference>
<dbReference type="RefSeq" id="WP_167992949.1">
    <property type="nucleotide sequence ID" value="NZ_JAATJL010000001.1"/>
</dbReference>
<keyword evidence="5 6" id="KW-0408">Iron</keyword>
<feature type="binding site" evidence="6">
    <location>
        <position position="124"/>
    </location>
    <ligand>
        <name>Fe cation</name>
        <dbReference type="ChEBI" id="CHEBI:24875"/>
    </ligand>
</feature>
<dbReference type="NCBIfam" id="NF001159">
    <property type="entry name" value="PRK00150.1-3"/>
    <property type="match status" value="1"/>
</dbReference>
<feature type="active site" evidence="6">
    <location>
        <position position="167"/>
    </location>
</feature>
<keyword evidence="8" id="KW-1185">Reference proteome</keyword>
<evidence type="ECO:0000256" key="5">
    <source>
        <dbReference type="ARBA" id="ARBA00023004"/>
    </source>
</evidence>
<dbReference type="AlphaFoldDB" id="A0A846RP56"/>
<dbReference type="PANTHER" id="PTHR10458">
    <property type="entry name" value="PEPTIDE DEFORMYLASE"/>
    <property type="match status" value="1"/>
</dbReference>
<evidence type="ECO:0000256" key="4">
    <source>
        <dbReference type="ARBA" id="ARBA00022917"/>
    </source>
</evidence>
<dbReference type="FunFam" id="3.90.45.10:FF:000003">
    <property type="entry name" value="Peptide deformylase"/>
    <property type="match status" value="1"/>
</dbReference>
<dbReference type="EMBL" id="JAATJL010000001">
    <property type="protein sequence ID" value="NJC22382.1"/>
    <property type="molecule type" value="Genomic_DNA"/>
</dbReference>
<comment type="catalytic activity">
    <reaction evidence="6">
        <text>N-terminal N-formyl-L-methionyl-[peptide] + H2O = N-terminal L-methionyl-[peptide] + formate</text>
        <dbReference type="Rhea" id="RHEA:24420"/>
        <dbReference type="Rhea" id="RHEA-COMP:10639"/>
        <dbReference type="Rhea" id="RHEA-COMP:10640"/>
        <dbReference type="ChEBI" id="CHEBI:15377"/>
        <dbReference type="ChEBI" id="CHEBI:15740"/>
        <dbReference type="ChEBI" id="CHEBI:49298"/>
        <dbReference type="ChEBI" id="CHEBI:64731"/>
        <dbReference type="EC" id="3.5.1.88"/>
    </reaction>
</comment>
<dbReference type="PIRSF" id="PIRSF004749">
    <property type="entry name" value="Pep_def"/>
    <property type="match status" value="1"/>
</dbReference>
<dbReference type="GO" id="GO:0042586">
    <property type="term" value="F:peptide deformylase activity"/>
    <property type="evidence" value="ECO:0007669"/>
    <property type="project" value="UniProtKB-UniRule"/>
</dbReference>
<sequence>MPTDNSQNIKNLVQRLLEQDRPTIVQLGHPALRIPAEELDGQLDTEELTALLAAMRQVMHDAPGVGLAAPQLGIPLRLAVIEDVGVQPQEIVRVRERTPVPFFAVVNPRYTPVDNETAAFFEGCLSFSGWQAVVERYRRVQLDYLEPDGTRVIRQFTGWPARIVQHETDHLNGTIYIDKANPRSLVSGAEYSERWAQPDIELAQRSLGF</sequence>
<evidence type="ECO:0000256" key="3">
    <source>
        <dbReference type="ARBA" id="ARBA00022801"/>
    </source>
</evidence>
<comment type="cofactor">
    <cofactor evidence="6">
        <name>Fe(2+)</name>
        <dbReference type="ChEBI" id="CHEBI:29033"/>
    </cofactor>
    <text evidence="6">Binds 1 Fe(2+) ion.</text>
</comment>
<dbReference type="InterPro" id="IPR023635">
    <property type="entry name" value="Peptide_deformylase"/>
</dbReference>
<dbReference type="PANTHER" id="PTHR10458:SF2">
    <property type="entry name" value="PEPTIDE DEFORMYLASE, MITOCHONDRIAL"/>
    <property type="match status" value="1"/>
</dbReference>
<dbReference type="HAMAP" id="MF_00163">
    <property type="entry name" value="Pep_deformylase"/>
    <property type="match status" value="1"/>
</dbReference>
<dbReference type="SUPFAM" id="SSF56420">
    <property type="entry name" value="Peptide deformylase"/>
    <property type="match status" value="1"/>
</dbReference>
<protein>
    <recommendedName>
        <fullName evidence="6">Peptide deformylase</fullName>
        <shortName evidence="6">PDF</shortName>
        <ecNumber evidence="6">3.5.1.88</ecNumber>
    </recommendedName>
    <alternativeName>
        <fullName evidence="6">Polypeptide deformylase</fullName>
    </alternativeName>
</protein>
<keyword evidence="4 6" id="KW-0648">Protein biosynthesis</keyword>
<proteinExistence type="inferred from homology"/>
<keyword evidence="3 6" id="KW-0378">Hydrolase</keyword>
<accession>A0A846RP56</accession>
<evidence type="ECO:0000256" key="1">
    <source>
        <dbReference type="ARBA" id="ARBA00010759"/>
    </source>
</evidence>
<keyword evidence="2 6" id="KW-0479">Metal-binding</keyword>
<dbReference type="Proteomes" id="UP000547458">
    <property type="component" value="Unassembled WGS sequence"/>
</dbReference>
<dbReference type="PRINTS" id="PR01576">
    <property type="entry name" value="PDEFORMYLASE"/>
</dbReference>
<name>A0A846RP56_9MICC</name>
<evidence type="ECO:0000313" key="7">
    <source>
        <dbReference type="EMBL" id="NJC22382.1"/>
    </source>
</evidence>
<dbReference type="Pfam" id="PF01327">
    <property type="entry name" value="Pep_deformylase"/>
    <property type="match status" value="1"/>
</dbReference>